<evidence type="ECO:0000313" key="1">
    <source>
        <dbReference type="Proteomes" id="UP000046392"/>
    </source>
</evidence>
<proteinExistence type="predicted"/>
<accession>A0A0N5BMU8</accession>
<sequence length="202" mass="23442">MNRGTKKHQRRTLVNKCTRILQTLHIDPPSLNFTTERPSLMRKRSQPTNGKIESLEDEKRLATKKIRLLGKKADLKKKRSEILDRNRRRSEGSIYFDSNNDIIMFEDSLDNFGKTQEYDGIGRGSSELPLPKIVEPIIDEDNLIVKNNTKDFEGIQQDEKEPKEIKEIINKFDNLKIPGDDKKLLATNGDIEDHVIEETFYC</sequence>
<keyword evidence="1" id="KW-1185">Reference proteome</keyword>
<evidence type="ECO:0000313" key="2">
    <source>
        <dbReference type="WBParaSite" id="SPAL_0000723100.1"/>
    </source>
</evidence>
<name>A0A0N5BMU8_STREA</name>
<dbReference type="Proteomes" id="UP000046392">
    <property type="component" value="Unplaced"/>
</dbReference>
<dbReference type="AlphaFoldDB" id="A0A0N5BMU8"/>
<dbReference type="WBParaSite" id="SPAL_0000723100.1">
    <property type="protein sequence ID" value="SPAL_0000723100.1"/>
    <property type="gene ID" value="SPAL_0000723100"/>
</dbReference>
<protein>
    <submittedName>
        <fullName evidence="2">Uncharacterized protein</fullName>
    </submittedName>
</protein>
<organism evidence="1 2">
    <name type="scientific">Strongyloides papillosus</name>
    <name type="common">Intestinal threadworm</name>
    <dbReference type="NCBI Taxonomy" id="174720"/>
    <lineage>
        <taxon>Eukaryota</taxon>
        <taxon>Metazoa</taxon>
        <taxon>Ecdysozoa</taxon>
        <taxon>Nematoda</taxon>
        <taxon>Chromadorea</taxon>
        <taxon>Rhabditida</taxon>
        <taxon>Tylenchina</taxon>
        <taxon>Panagrolaimomorpha</taxon>
        <taxon>Strongyloidoidea</taxon>
        <taxon>Strongyloididae</taxon>
        <taxon>Strongyloides</taxon>
    </lineage>
</organism>
<reference evidence="2" key="1">
    <citation type="submission" date="2017-02" db="UniProtKB">
        <authorList>
            <consortium name="WormBaseParasite"/>
        </authorList>
    </citation>
    <scope>IDENTIFICATION</scope>
</reference>